<evidence type="ECO:0000313" key="5">
    <source>
        <dbReference type="Proteomes" id="UP000585474"/>
    </source>
</evidence>
<dbReference type="InterPro" id="IPR002156">
    <property type="entry name" value="RNaseH_domain"/>
</dbReference>
<accession>A0A7J0E0R4</accession>
<gene>
    <name evidence="4" type="ORF">Acr_00g0099710</name>
</gene>
<dbReference type="Proteomes" id="UP000585474">
    <property type="component" value="Unassembled WGS sequence"/>
</dbReference>
<dbReference type="GO" id="GO:0004523">
    <property type="term" value="F:RNA-DNA hybrid ribonuclease activity"/>
    <property type="evidence" value="ECO:0007669"/>
    <property type="project" value="InterPro"/>
</dbReference>
<dbReference type="InterPro" id="IPR036397">
    <property type="entry name" value="RNaseH_sf"/>
</dbReference>
<dbReference type="OrthoDB" id="1746852at2759"/>
<feature type="domain" description="RNase H type-1" evidence="3">
    <location>
        <begin position="365"/>
        <end position="426"/>
    </location>
</feature>
<dbReference type="EMBL" id="BJWL01000459">
    <property type="protein sequence ID" value="GFS46031.1"/>
    <property type="molecule type" value="Genomic_DNA"/>
</dbReference>
<comment type="caution">
    <text evidence="4">The sequence shown here is derived from an EMBL/GenBank/DDBJ whole genome shotgun (WGS) entry which is preliminary data.</text>
</comment>
<evidence type="ECO:0000259" key="2">
    <source>
        <dbReference type="Pfam" id="PF03732"/>
    </source>
</evidence>
<dbReference type="CDD" id="cd09279">
    <property type="entry name" value="RNase_HI_like"/>
    <property type="match status" value="1"/>
</dbReference>
<proteinExistence type="predicted"/>
<dbReference type="GO" id="GO:0003676">
    <property type="term" value="F:nucleic acid binding"/>
    <property type="evidence" value="ECO:0007669"/>
    <property type="project" value="InterPro"/>
</dbReference>
<reference evidence="5" key="1">
    <citation type="submission" date="2019-07" db="EMBL/GenBank/DDBJ databases">
        <title>De Novo Assembly of kiwifruit Actinidia rufa.</title>
        <authorList>
            <person name="Sugita-Konishi S."/>
            <person name="Sato K."/>
            <person name="Mori E."/>
            <person name="Abe Y."/>
            <person name="Kisaki G."/>
            <person name="Hamano K."/>
            <person name="Suezawa K."/>
            <person name="Otani M."/>
            <person name="Fukuda T."/>
            <person name="Manabe T."/>
            <person name="Gomi K."/>
            <person name="Tabuchi M."/>
            <person name="Akimitsu K."/>
            <person name="Kataoka I."/>
        </authorList>
    </citation>
    <scope>NUCLEOTIDE SEQUENCE [LARGE SCALE GENOMIC DNA]</scope>
    <source>
        <strain evidence="5">cv. Fuchu</strain>
    </source>
</reference>
<name>A0A7J0E0R4_9ERIC</name>
<dbReference type="PANTHER" id="PTHR33223:SF10">
    <property type="entry name" value="AMINOTRANSFERASE-LIKE PLANT MOBILE DOMAIN-CONTAINING PROTEIN"/>
    <property type="match status" value="1"/>
</dbReference>
<dbReference type="Pfam" id="PF13456">
    <property type="entry name" value="RVT_3"/>
    <property type="match status" value="1"/>
</dbReference>
<organism evidence="4 5">
    <name type="scientific">Actinidia rufa</name>
    <dbReference type="NCBI Taxonomy" id="165716"/>
    <lineage>
        <taxon>Eukaryota</taxon>
        <taxon>Viridiplantae</taxon>
        <taxon>Streptophyta</taxon>
        <taxon>Embryophyta</taxon>
        <taxon>Tracheophyta</taxon>
        <taxon>Spermatophyta</taxon>
        <taxon>Magnoliopsida</taxon>
        <taxon>eudicotyledons</taxon>
        <taxon>Gunneridae</taxon>
        <taxon>Pentapetalae</taxon>
        <taxon>asterids</taxon>
        <taxon>Ericales</taxon>
        <taxon>Actinidiaceae</taxon>
        <taxon>Actinidia</taxon>
    </lineage>
</organism>
<dbReference type="SUPFAM" id="SSF53098">
    <property type="entry name" value="Ribonuclease H-like"/>
    <property type="match status" value="1"/>
</dbReference>
<keyword evidence="5" id="KW-1185">Reference proteome</keyword>
<protein>
    <recommendedName>
        <fullName evidence="6">RNase H type-1 domain-containing protein</fullName>
    </recommendedName>
</protein>
<feature type="compositionally biased region" description="Basic and acidic residues" evidence="1">
    <location>
        <begin position="160"/>
        <end position="189"/>
    </location>
</feature>
<dbReference type="AlphaFoldDB" id="A0A7J0E0R4"/>
<dbReference type="Gene3D" id="3.30.420.10">
    <property type="entry name" value="Ribonuclease H-like superfamily/Ribonuclease H"/>
    <property type="match status" value="1"/>
</dbReference>
<sequence length="426" mass="48390">MRTRVSSRFKLPTQLGVYKGKTDPMDHLDSYKCLMALQGSSDKIMCIAFFATLKGSVRSWFRKLSLRTIDLFDNLSRLFIANFISCKVRQKNASHFFIVHQKETESLKDYVKRFNQAFLEVEDTSDKVVVMAMMEGLRPKSLFDSLSKNVPETLSTLQSKADKRTDYKDEVRNNRPDRDLRRRTNDMHPRTPPRLPKLILPLSTLPLPRYLVHIGFDKMKIGLNKLHPFYTLLVGFGGNTIHPLGWIKLPITLGTEPHQTTVWQDFILVDCPSPYNAILGRPMLGGTKAMTSTYHLKIKFPTSTGIGKRPETSERLLKWSIELSEFHIDYRSRMVIRSSLADFVAKFTYDIVLEPKDILPEHGCGAGLVLQTPPGEQMEYAIRIGFKATNNEAEYETILAGLGVAIELGVDSLDAFSDSQLVVNQV</sequence>
<evidence type="ECO:0000259" key="3">
    <source>
        <dbReference type="Pfam" id="PF13456"/>
    </source>
</evidence>
<feature type="region of interest" description="Disordered" evidence="1">
    <location>
        <begin position="157"/>
        <end position="195"/>
    </location>
</feature>
<dbReference type="PANTHER" id="PTHR33223">
    <property type="entry name" value="CCHC-TYPE DOMAIN-CONTAINING PROTEIN"/>
    <property type="match status" value="1"/>
</dbReference>
<dbReference type="Pfam" id="PF03732">
    <property type="entry name" value="Retrotrans_gag"/>
    <property type="match status" value="1"/>
</dbReference>
<evidence type="ECO:0000313" key="4">
    <source>
        <dbReference type="EMBL" id="GFS46031.1"/>
    </source>
</evidence>
<dbReference type="InterPro" id="IPR005162">
    <property type="entry name" value="Retrotrans_gag_dom"/>
</dbReference>
<feature type="domain" description="Retrotransposon gag" evidence="2">
    <location>
        <begin position="49"/>
        <end position="139"/>
    </location>
</feature>
<evidence type="ECO:0008006" key="6">
    <source>
        <dbReference type="Google" id="ProtNLM"/>
    </source>
</evidence>
<evidence type="ECO:0000256" key="1">
    <source>
        <dbReference type="SAM" id="MobiDB-lite"/>
    </source>
</evidence>
<dbReference type="InterPro" id="IPR012337">
    <property type="entry name" value="RNaseH-like_sf"/>
</dbReference>